<gene>
    <name evidence="2" type="ORF">SAMN05216574_101362</name>
</gene>
<keyword evidence="1" id="KW-0732">Signal</keyword>
<proteinExistence type="predicted"/>
<dbReference type="Pfam" id="PF08310">
    <property type="entry name" value="LGFP"/>
    <property type="match status" value="7"/>
</dbReference>
<dbReference type="OrthoDB" id="3758789at2"/>
<dbReference type="Proteomes" id="UP000198589">
    <property type="component" value="Unassembled WGS sequence"/>
</dbReference>
<feature type="chain" id="PRO_5038663225" evidence="1">
    <location>
        <begin position="32"/>
        <end position="830"/>
    </location>
</feature>
<protein>
    <submittedName>
        <fullName evidence="2">LGFP repeat-containing protein</fullName>
    </submittedName>
</protein>
<dbReference type="STRING" id="1798228.SAMN05216574_101362"/>
<dbReference type="GO" id="GO:0008237">
    <property type="term" value="F:metallopeptidase activity"/>
    <property type="evidence" value="ECO:0007669"/>
    <property type="project" value="InterPro"/>
</dbReference>
<dbReference type="Gene3D" id="3.40.390.10">
    <property type="entry name" value="Collagenase (Catalytic Domain)"/>
    <property type="match status" value="1"/>
</dbReference>
<reference evidence="3" key="1">
    <citation type="submission" date="2016-10" db="EMBL/GenBank/DDBJ databases">
        <authorList>
            <person name="Varghese N."/>
            <person name="Submissions S."/>
        </authorList>
    </citation>
    <scope>NUCLEOTIDE SEQUENCE [LARGE SCALE GENOMIC DNA]</scope>
    <source>
        <strain evidence="3">DSM 46838</strain>
    </source>
</reference>
<name>A0A1I1WFG5_9ACTN</name>
<dbReference type="PROSITE" id="PS51318">
    <property type="entry name" value="TAT"/>
    <property type="match status" value="1"/>
</dbReference>
<dbReference type="EMBL" id="FOND01000001">
    <property type="protein sequence ID" value="SFD93955.1"/>
    <property type="molecule type" value="Genomic_DNA"/>
</dbReference>
<organism evidence="2 3">
    <name type="scientific">Blastococcus tunisiensis</name>
    <dbReference type="NCBI Taxonomy" id="1798228"/>
    <lineage>
        <taxon>Bacteria</taxon>
        <taxon>Bacillati</taxon>
        <taxon>Actinomycetota</taxon>
        <taxon>Actinomycetes</taxon>
        <taxon>Geodermatophilales</taxon>
        <taxon>Geodermatophilaceae</taxon>
        <taxon>Blastococcus</taxon>
    </lineage>
</organism>
<dbReference type="InterPro" id="IPR006311">
    <property type="entry name" value="TAT_signal"/>
</dbReference>
<dbReference type="InterPro" id="IPR024079">
    <property type="entry name" value="MetalloPept_cat_dom_sf"/>
</dbReference>
<dbReference type="SUPFAM" id="SSF55486">
    <property type="entry name" value="Metalloproteases ('zincins'), catalytic domain"/>
    <property type="match status" value="1"/>
</dbReference>
<feature type="signal peptide" evidence="1">
    <location>
        <begin position="1"/>
        <end position="31"/>
    </location>
</feature>
<dbReference type="AlphaFoldDB" id="A0A1I1WFG5"/>
<accession>A0A1I1WFG5</accession>
<sequence>MKSAHRPHARRSLLAAAAVAAALLTVPGVAAAEDGPAGGDTIVGEFVQVWQEHEHAETAVQRADGSLLSFVRTGSDGTVRLATGDVEDLPVGATVEVTVGETVADDAAAEEGLEPAREVLAAEVLEAAPQPTAGGFASPDHAVTVVMVAPAGEVQDGTTLPDVVAAVDGPVSDFWWEQARLRIGVVGSHDWISTTADCSDPFLLWDEVATTVGFTPGLGRHLLLYVADDPANPSCSYGLGTVGSVLSDGGYSYVRSTGTSLIAHELGHNFGLGHSSARQCDRAVETGTCQTVPYADYYDVMGYSWENLGSLSMAQAWQLNKVPTWDMRQIHPSSPSETVTLVPVSQLSGMRGILLWGGPGRIYWLEYRAASGRDAWIPGAGLQTGVQIRYIPGQGDDFSLLLDGTPGSPAQWAGDVQTAVPLNTPVRLAGGDFTVTVTSASAAGATVRVTTPAPVTPVAAAYAAAGAETGVLGPATSAETCSLPGSGQVCWRLYERGAIYWSATTGAHPVHGGLYTPWVASGGKDRWGLPTSGTVCGLARGWCSQDFTTPSRTSLYWSPDTGLVGVSGAINASYQAVKAQNGSLGYPVEAMGCTADSCSQRFEGGRVVWSTLTGTHTVTAPLADAWVAAGAGTGPLRFPVRSSQCGLVRGGCGQLFQGGSMYWSPATGAHPMFGAIRQHWTAQRWELGPLGYPVEAMGCTADSCSQRFEGGRVVWSAATGIHTVTAPVADAWVAAGAGTGSLGYPVRSSQCGMVRGGCGQLFQGGSMYWSPATGAFPIVGAIRQHWAAQRWELGPLGYPVEAMSCTTDSCSQRFEGGRVVWSAGAGTRTV</sequence>
<evidence type="ECO:0000313" key="2">
    <source>
        <dbReference type="EMBL" id="SFD93955.1"/>
    </source>
</evidence>
<evidence type="ECO:0000256" key="1">
    <source>
        <dbReference type="SAM" id="SignalP"/>
    </source>
</evidence>
<dbReference type="RefSeq" id="WP_139228735.1">
    <property type="nucleotide sequence ID" value="NZ_FOND01000001.1"/>
</dbReference>
<keyword evidence="3" id="KW-1185">Reference proteome</keyword>
<evidence type="ECO:0000313" key="3">
    <source>
        <dbReference type="Proteomes" id="UP000198589"/>
    </source>
</evidence>
<dbReference type="InterPro" id="IPR013207">
    <property type="entry name" value="LGFP"/>
</dbReference>